<evidence type="ECO:0000313" key="2">
    <source>
        <dbReference type="EMBL" id="SFO74243.1"/>
    </source>
</evidence>
<keyword evidence="3" id="KW-1185">Reference proteome</keyword>
<protein>
    <recommendedName>
        <fullName evidence="4">Polysaccharide biosynthesis protein</fullName>
    </recommendedName>
</protein>
<dbReference type="STRING" id="226506.SAMN04488519_11313"/>
<name>A0A1I5JNZ1_9BACT</name>
<evidence type="ECO:0000256" key="1">
    <source>
        <dbReference type="SAM" id="Phobius"/>
    </source>
</evidence>
<dbReference type="EMBL" id="FOVW01000013">
    <property type="protein sequence ID" value="SFO74243.1"/>
    <property type="molecule type" value="Genomic_DNA"/>
</dbReference>
<dbReference type="RefSeq" id="WP_091655530.1">
    <property type="nucleotide sequence ID" value="NZ_FOVW01000013.1"/>
</dbReference>
<reference evidence="3" key="1">
    <citation type="submission" date="2016-10" db="EMBL/GenBank/DDBJ databases">
        <authorList>
            <person name="Varghese N."/>
            <person name="Submissions S."/>
        </authorList>
    </citation>
    <scope>NUCLEOTIDE SEQUENCE [LARGE SCALE GENOMIC DNA]</scope>
    <source>
        <strain evidence="3">DSM 15282</strain>
    </source>
</reference>
<feature type="transmembrane region" description="Helical" evidence="1">
    <location>
        <begin position="39"/>
        <end position="59"/>
    </location>
</feature>
<evidence type="ECO:0008006" key="4">
    <source>
        <dbReference type="Google" id="ProtNLM"/>
    </source>
</evidence>
<dbReference type="AlphaFoldDB" id="A0A1I5JNZ1"/>
<keyword evidence="1" id="KW-1133">Transmembrane helix</keyword>
<feature type="transmembrane region" description="Helical" evidence="1">
    <location>
        <begin position="9"/>
        <end position="27"/>
    </location>
</feature>
<gene>
    <name evidence="2" type="ORF">SAMN04488519_11313</name>
</gene>
<dbReference type="Proteomes" id="UP000199564">
    <property type="component" value="Unassembled WGS sequence"/>
</dbReference>
<organism evidence="2 3">
    <name type="scientific">Algoriphagus ornithinivorans</name>
    <dbReference type="NCBI Taxonomy" id="226506"/>
    <lineage>
        <taxon>Bacteria</taxon>
        <taxon>Pseudomonadati</taxon>
        <taxon>Bacteroidota</taxon>
        <taxon>Cytophagia</taxon>
        <taxon>Cytophagales</taxon>
        <taxon>Cyclobacteriaceae</taxon>
        <taxon>Algoriphagus</taxon>
    </lineage>
</organism>
<keyword evidence="1" id="KW-0812">Transmembrane</keyword>
<accession>A0A1I5JNZ1</accession>
<evidence type="ECO:0000313" key="3">
    <source>
        <dbReference type="Proteomes" id="UP000199564"/>
    </source>
</evidence>
<sequence>MISQSKKNILALFFIKGYSIAVSLALIPLTLKLLNEFQYGIWITLFNVLSWISIFDIGIGNGLRNKFTEALAKNKIEEAGKYVSTAYF</sequence>
<keyword evidence="1" id="KW-0472">Membrane</keyword>
<proteinExistence type="predicted"/>